<dbReference type="GO" id="GO:0099044">
    <property type="term" value="P:vesicle tethering to endoplasmic reticulum"/>
    <property type="evidence" value="ECO:0007669"/>
    <property type="project" value="TreeGrafter"/>
</dbReference>
<dbReference type="SMART" id="SM00064">
    <property type="entry name" value="FYVE"/>
    <property type="match status" value="1"/>
</dbReference>
<evidence type="ECO:0000256" key="2">
    <source>
        <dbReference type="ARBA" id="ARBA00022771"/>
    </source>
</evidence>
<feature type="compositionally biased region" description="Low complexity" evidence="5">
    <location>
        <begin position="1"/>
        <end position="28"/>
    </location>
</feature>
<dbReference type="InterPro" id="IPR013083">
    <property type="entry name" value="Znf_RING/FYVE/PHD"/>
</dbReference>
<evidence type="ECO:0000259" key="6">
    <source>
        <dbReference type="PROSITE" id="PS50178"/>
    </source>
</evidence>
<evidence type="ECO:0000256" key="1">
    <source>
        <dbReference type="ARBA" id="ARBA00022723"/>
    </source>
</evidence>
<sequence>MCLGPTNAPARPSTTTSSSHATARRSTTGSLRPVQMKRSRLSVSTASTTSTSWSTNTTTTRDSVSISGRWVDDSAVQSCRKCDRGFTLVNRRHHCRICGNIFCNACSRTRIVFSTGPGESAKRQRVCDPCASHAQSSAVLYDIDDVSEPPIWILLAGFLKNLYELLVSVRIRRLQDAEKIRTEEHHHFDAVDTLWETGMSTDNWTAEPNSFPIDDVVLHSRDSKPVRIYKCEAVIDLAPDELFDLLHGQFESSNTWNVTAAENKVLQQLSDDTDIVHMTSAAALGGMVSSRDFVNTRTWRRKEGGYIIASTNAGKDLVKPAKGVTRGENGVTGFIILPHESSPFKSRFVWVLNCDIKGYFPSSLIRKGSLSEMCCFIRNLRRHLAATIGSDSSTPADAPTTSR</sequence>
<dbReference type="InterPro" id="IPR002913">
    <property type="entry name" value="START_lipid-bd_dom"/>
</dbReference>
<proteinExistence type="predicted"/>
<dbReference type="Pfam" id="PF01363">
    <property type="entry name" value="FYVE"/>
    <property type="match status" value="1"/>
</dbReference>
<name>A0AAD5QCW5_PYTIN</name>
<dbReference type="EMBL" id="JAKCXM010000051">
    <property type="protein sequence ID" value="KAJ0405050.1"/>
    <property type="molecule type" value="Genomic_DNA"/>
</dbReference>
<dbReference type="InterPro" id="IPR000306">
    <property type="entry name" value="Znf_FYVE"/>
</dbReference>
<keyword evidence="9" id="KW-1185">Reference proteome</keyword>
<organism evidence="8 9">
    <name type="scientific">Pythium insidiosum</name>
    <name type="common">Pythiosis disease agent</name>
    <dbReference type="NCBI Taxonomy" id="114742"/>
    <lineage>
        <taxon>Eukaryota</taxon>
        <taxon>Sar</taxon>
        <taxon>Stramenopiles</taxon>
        <taxon>Oomycota</taxon>
        <taxon>Peronosporomycetes</taxon>
        <taxon>Pythiales</taxon>
        <taxon>Pythiaceae</taxon>
        <taxon>Pythium</taxon>
    </lineage>
</organism>
<dbReference type="PROSITE" id="PS50848">
    <property type="entry name" value="START"/>
    <property type="match status" value="1"/>
</dbReference>
<gene>
    <name evidence="8" type="ORF">P43SY_001194</name>
</gene>
<dbReference type="GO" id="GO:0005765">
    <property type="term" value="C:lysosomal membrane"/>
    <property type="evidence" value="ECO:0007669"/>
    <property type="project" value="TreeGrafter"/>
</dbReference>
<feature type="domain" description="FYVE-type" evidence="6">
    <location>
        <begin position="73"/>
        <end position="135"/>
    </location>
</feature>
<dbReference type="GO" id="GO:0005789">
    <property type="term" value="C:endoplasmic reticulum membrane"/>
    <property type="evidence" value="ECO:0007669"/>
    <property type="project" value="TreeGrafter"/>
</dbReference>
<dbReference type="PANTHER" id="PTHR46121">
    <property type="entry name" value="STEROIDOGENIC ACUTE REGULATORY PROTEIN-LIKE"/>
    <property type="match status" value="1"/>
</dbReference>
<feature type="compositionally biased region" description="Low complexity" evidence="5">
    <location>
        <begin position="41"/>
        <end position="58"/>
    </location>
</feature>
<dbReference type="InterPro" id="IPR023393">
    <property type="entry name" value="START-like_dom_sf"/>
</dbReference>
<dbReference type="Proteomes" id="UP001209570">
    <property type="component" value="Unassembled WGS sequence"/>
</dbReference>
<dbReference type="Gene3D" id="3.30.40.10">
    <property type="entry name" value="Zinc/RING finger domain, C3HC4 (zinc finger)"/>
    <property type="match status" value="1"/>
</dbReference>
<dbReference type="GO" id="GO:0008270">
    <property type="term" value="F:zinc ion binding"/>
    <property type="evidence" value="ECO:0007669"/>
    <property type="project" value="UniProtKB-KW"/>
</dbReference>
<feature type="region of interest" description="Disordered" evidence="5">
    <location>
        <begin position="1"/>
        <end position="58"/>
    </location>
</feature>
<feature type="domain" description="START" evidence="7">
    <location>
        <begin position="200"/>
        <end position="389"/>
    </location>
</feature>
<dbReference type="GO" id="GO:0008289">
    <property type="term" value="F:lipid binding"/>
    <property type="evidence" value="ECO:0007669"/>
    <property type="project" value="InterPro"/>
</dbReference>
<evidence type="ECO:0000256" key="4">
    <source>
        <dbReference type="PROSITE-ProRule" id="PRU00091"/>
    </source>
</evidence>
<dbReference type="Pfam" id="PF01852">
    <property type="entry name" value="START"/>
    <property type="match status" value="1"/>
</dbReference>
<dbReference type="PRINTS" id="PR00978">
    <property type="entry name" value="STARPROTEIN"/>
</dbReference>
<evidence type="ECO:0008006" key="10">
    <source>
        <dbReference type="Google" id="ProtNLM"/>
    </source>
</evidence>
<dbReference type="PANTHER" id="PTHR46121:SF4">
    <property type="entry name" value="STEROIDOGENIC ACUTE REGULATORY PROTEIN-LIKE"/>
    <property type="match status" value="1"/>
</dbReference>
<dbReference type="InterPro" id="IPR017455">
    <property type="entry name" value="Znf_FYVE-rel"/>
</dbReference>
<dbReference type="Gene3D" id="3.30.530.20">
    <property type="match status" value="1"/>
</dbReference>
<dbReference type="SMART" id="SM00234">
    <property type="entry name" value="START"/>
    <property type="match status" value="1"/>
</dbReference>
<dbReference type="InterPro" id="IPR000799">
    <property type="entry name" value="StAR-like"/>
</dbReference>
<evidence type="ECO:0000259" key="7">
    <source>
        <dbReference type="PROSITE" id="PS50848"/>
    </source>
</evidence>
<keyword evidence="3" id="KW-0862">Zinc</keyword>
<dbReference type="GO" id="GO:0031902">
    <property type="term" value="C:late endosome membrane"/>
    <property type="evidence" value="ECO:0007669"/>
    <property type="project" value="TreeGrafter"/>
</dbReference>
<keyword evidence="2 4" id="KW-0863">Zinc-finger</keyword>
<protein>
    <recommendedName>
        <fullName evidence="10">FYVE-type domain-containing protein</fullName>
    </recommendedName>
</protein>
<comment type="caution">
    <text evidence="8">The sequence shown here is derived from an EMBL/GenBank/DDBJ whole genome shotgun (WGS) entry which is preliminary data.</text>
</comment>
<evidence type="ECO:0000313" key="8">
    <source>
        <dbReference type="EMBL" id="KAJ0405050.1"/>
    </source>
</evidence>
<dbReference type="SUPFAM" id="SSF57903">
    <property type="entry name" value="FYVE/PHD zinc finger"/>
    <property type="match status" value="1"/>
</dbReference>
<dbReference type="InterPro" id="IPR051869">
    <property type="entry name" value="STARD3"/>
</dbReference>
<evidence type="ECO:0000256" key="3">
    <source>
        <dbReference type="ARBA" id="ARBA00022833"/>
    </source>
</evidence>
<dbReference type="AlphaFoldDB" id="A0AAD5QCW5"/>
<reference evidence="8" key="1">
    <citation type="submission" date="2021-12" db="EMBL/GenBank/DDBJ databases">
        <title>Prjna785345.</title>
        <authorList>
            <person name="Rujirawat T."/>
            <person name="Krajaejun T."/>
        </authorList>
    </citation>
    <scope>NUCLEOTIDE SEQUENCE</scope>
    <source>
        <strain evidence="8">Pi057C3</strain>
    </source>
</reference>
<evidence type="ECO:0000256" key="5">
    <source>
        <dbReference type="SAM" id="MobiDB-lite"/>
    </source>
</evidence>
<accession>A0AAD5QCW5</accession>
<dbReference type="GO" id="GO:0140284">
    <property type="term" value="C:endoplasmic reticulum-endosome membrane contact site"/>
    <property type="evidence" value="ECO:0007669"/>
    <property type="project" value="TreeGrafter"/>
</dbReference>
<dbReference type="SUPFAM" id="SSF55961">
    <property type="entry name" value="Bet v1-like"/>
    <property type="match status" value="1"/>
</dbReference>
<dbReference type="PROSITE" id="PS50178">
    <property type="entry name" value="ZF_FYVE"/>
    <property type="match status" value="1"/>
</dbReference>
<evidence type="ECO:0000313" key="9">
    <source>
        <dbReference type="Proteomes" id="UP001209570"/>
    </source>
</evidence>
<keyword evidence="1" id="KW-0479">Metal-binding</keyword>
<dbReference type="InterPro" id="IPR011011">
    <property type="entry name" value="Znf_FYVE_PHD"/>
</dbReference>